<dbReference type="GO" id="GO:0005886">
    <property type="term" value="C:plasma membrane"/>
    <property type="evidence" value="ECO:0007669"/>
    <property type="project" value="TreeGrafter"/>
</dbReference>
<evidence type="ECO:0000259" key="2">
    <source>
        <dbReference type="Pfam" id="PF23025"/>
    </source>
</evidence>
<dbReference type="GO" id="GO:0005509">
    <property type="term" value="F:calcium ion binding"/>
    <property type="evidence" value="ECO:0007669"/>
    <property type="project" value="TreeGrafter"/>
</dbReference>
<dbReference type="EMBL" id="VJMH01005788">
    <property type="protein sequence ID" value="KAF0692925.1"/>
    <property type="molecule type" value="Genomic_DNA"/>
</dbReference>
<dbReference type="PANTHER" id="PTHR37412:SF2">
    <property type="entry name" value="C2 DOMAIN-CONTAINING PROTEIN 5"/>
    <property type="match status" value="1"/>
</dbReference>
<evidence type="ECO:0000256" key="1">
    <source>
        <dbReference type="SAM" id="MobiDB-lite"/>
    </source>
</evidence>
<keyword evidence="5" id="KW-1185">Reference proteome</keyword>
<dbReference type="Proteomes" id="UP000332933">
    <property type="component" value="Unassembled WGS sequence"/>
</dbReference>
<name>A0A485L5X8_9STRA</name>
<dbReference type="GO" id="GO:0090314">
    <property type="term" value="P:positive regulation of protein targeting to membrane"/>
    <property type="evidence" value="ECO:0007669"/>
    <property type="project" value="TreeGrafter"/>
</dbReference>
<dbReference type="OrthoDB" id="419768at2759"/>
<dbReference type="GO" id="GO:0005544">
    <property type="term" value="F:calcium-dependent phospholipid binding"/>
    <property type="evidence" value="ECO:0007669"/>
    <property type="project" value="InterPro"/>
</dbReference>
<reference evidence="3" key="2">
    <citation type="submission" date="2019-06" db="EMBL/GenBank/DDBJ databases">
        <title>Genomics analysis of Aphanomyces spp. identifies a new class of oomycete effector associated with host adaptation.</title>
        <authorList>
            <person name="Gaulin E."/>
        </authorList>
    </citation>
    <scope>NUCLEOTIDE SEQUENCE</scope>
    <source>
        <strain evidence="3">CBS 578.67</strain>
    </source>
</reference>
<dbReference type="Pfam" id="PF23025">
    <property type="entry name" value="YbjQ_2"/>
    <property type="match status" value="1"/>
</dbReference>
<sequence>MLPYSPTCLENINTNFMCFSDALKTRLEGDDESDIHRKRAADLNVRVARSGPSSPKRLRSLSDFAVTGKSRALCTLRMDQSSASMSPTTLCSRASRSCSRSWITTDATVGIVYVDLNSILMKEGFSVQGCLVIRLSYLGDINPFRESSAGVQFFSLSTLDPSIFTTHKMLGFVEELAVHADPEYSWSDSFRTSRKSNEYRHLLLYKLSSQMSILVGKKVGVVIADSIVSLFQTSDSTCGFGGTGSADNALGTGCLLSHHNADGVVPRSVMALVCIPKKTNSSSFKLIGKVVPSLLHLAEYRGGRGLLHKNDFDRFCRSAEEGGVWTPWGGRINKATRLRGGPRRRARQASELRRR</sequence>
<dbReference type="EMBL" id="CAADRA010005809">
    <property type="protein sequence ID" value="VFT92839.1"/>
    <property type="molecule type" value="Genomic_DNA"/>
</dbReference>
<feature type="compositionally biased region" description="Basic residues" evidence="1">
    <location>
        <begin position="335"/>
        <end position="347"/>
    </location>
</feature>
<feature type="domain" description="C2" evidence="2">
    <location>
        <begin position="145"/>
        <end position="257"/>
    </location>
</feature>
<organism evidence="4 5">
    <name type="scientific">Aphanomyces stellatus</name>
    <dbReference type="NCBI Taxonomy" id="120398"/>
    <lineage>
        <taxon>Eukaryota</taxon>
        <taxon>Sar</taxon>
        <taxon>Stramenopiles</taxon>
        <taxon>Oomycota</taxon>
        <taxon>Saprolegniomycetes</taxon>
        <taxon>Saprolegniales</taxon>
        <taxon>Verrucalvaceae</taxon>
        <taxon>Aphanomyces</taxon>
    </lineage>
</organism>
<dbReference type="PANTHER" id="PTHR37412">
    <property type="entry name" value="C2 DOMAIN-CONTAINING PROTEIN 5"/>
    <property type="match status" value="1"/>
</dbReference>
<reference evidence="4 5" key="1">
    <citation type="submission" date="2019-03" db="EMBL/GenBank/DDBJ databases">
        <authorList>
            <person name="Gaulin E."/>
            <person name="Dumas B."/>
        </authorList>
    </citation>
    <scope>NUCLEOTIDE SEQUENCE [LARGE SCALE GENOMIC DNA]</scope>
    <source>
        <strain evidence="4">CBS 568.67</strain>
    </source>
</reference>
<dbReference type="GO" id="GO:0072659">
    <property type="term" value="P:protein localization to plasma membrane"/>
    <property type="evidence" value="ECO:0007669"/>
    <property type="project" value="TreeGrafter"/>
</dbReference>
<dbReference type="InterPro" id="IPR056431">
    <property type="entry name" value="C2CD5_YbjQ-rel_dom"/>
</dbReference>
<gene>
    <name evidence="4" type="primary">Aste57867_16055</name>
    <name evidence="3" type="ORF">As57867_015999</name>
    <name evidence="4" type="ORF">ASTE57867_16055</name>
</gene>
<dbReference type="GO" id="GO:0031340">
    <property type="term" value="P:positive regulation of vesicle fusion"/>
    <property type="evidence" value="ECO:0007669"/>
    <property type="project" value="TreeGrafter"/>
</dbReference>
<evidence type="ECO:0000313" key="3">
    <source>
        <dbReference type="EMBL" id="KAF0692925.1"/>
    </source>
</evidence>
<dbReference type="GO" id="GO:0010828">
    <property type="term" value="P:positive regulation of D-glucose transmembrane transport"/>
    <property type="evidence" value="ECO:0007669"/>
    <property type="project" value="TreeGrafter"/>
</dbReference>
<dbReference type="GO" id="GO:0065002">
    <property type="term" value="P:intracellular protein transmembrane transport"/>
    <property type="evidence" value="ECO:0007669"/>
    <property type="project" value="TreeGrafter"/>
</dbReference>
<dbReference type="AlphaFoldDB" id="A0A485L5X8"/>
<evidence type="ECO:0000313" key="5">
    <source>
        <dbReference type="Proteomes" id="UP000332933"/>
    </source>
</evidence>
<evidence type="ECO:0000313" key="4">
    <source>
        <dbReference type="EMBL" id="VFT92839.1"/>
    </source>
</evidence>
<dbReference type="InterPro" id="IPR038983">
    <property type="entry name" value="C2CD5"/>
</dbReference>
<proteinExistence type="predicted"/>
<feature type="region of interest" description="Disordered" evidence="1">
    <location>
        <begin position="335"/>
        <end position="355"/>
    </location>
</feature>
<protein>
    <submittedName>
        <fullName evidence="4">Aste57867_16055 protein</fullName>
    </submittedName>
</protein>
<accession>A0A485L5X8</accession>